<comment type="caution">
    <text evidence="7">The sequence shown here is derived from an EMBL/GenBank/DDBJ whole genome shotgun (WGS) entry which is preliminary data.</text>
</comment>
<dbReference type="GO" id="GO:0016020">
    <property type="term" value="C:membrane"/>
    <property type="evidence" value="ECO:0007669"/>
    <property type="project" value="UniProtKB-SubCell"/>
</dbReference>
<dbReference type="PANTHER" id="PTHR45951:SF3">
    <property type="entry name" value="PROTEIN DISPATCHED"/>
    <property type="match status" value="1"/>
</dbReference>
<keyword evidence="8" id="KW-1185">Reference proteome</keyword>
<feature type="transmembrane region" description="Helical" evidence="6">
    <location>
        <begin position="727"/>
        <end position="748"/>
    </location>
</feature>
<comment type="subcellular location">
    <subcellularLocation>
        <location evidence="1">Membrane</location>
        <topology evidence="1">Multi-pass membrane protein</topology>
    </subcellularLocation>
</comment>
<evidence type="ECO:0008006" key="9">
    <source>
        <dbReference type="Google" id="ProtNLM"/>
    </source>
</evidence>
<accession>A0A448WDG1</accession>
<evidence type="ECO:0000313" key="7">
    <source>
        <dbReference type="EMBL" id="VEL09022.1"/>
    </source>
</evidence>
<protein>
    <recommendedName>
        <fullName evidence="9">SSD domain-containing protein</fullName>
    </recommendedName>
</protein>
<dbReference type="PANTHER" id="PTHR45951">
    <property type="entry name" value="PROTEIN DISPATCHED-RELATED"/>
    <property type="match status" value="1"/>
</dbReference>
<dbReference type="Proteomes" id="UP000784294">
    <property type="component" value="Unassembled WGS sequence"/>
</dbReference>
<evidence type="ECO:0000256" key="1">
    <source>
        <dbReference type="ARBA" id="ARBA00004141"/>
    </source>
</evidence>
<keyword evidence="5" id="KW-0325">Glycoprotein</keyword>
<evidence type="ECO:0000313" key="8">
    <source>
        <dbReference type="Proteomes" id="UP000784294"/>
    </source>
</evidence>
<feature type="transmembrane region" description="Helical" evidence="6">
    <location>
        <begin position="30"/>
        <end position="51"/>
    </location>
</feature>
<evidence type="ECO:0000256" key="6">
    <source>
        <dbReference type="SAM" id="Phobius"/>
    </source>
</evidence>
<name>A0A448WDG1_9PLAT</name>
<sequence>MTEENRCSNCLTTLLAARLHISLSHGLPSLFWTSLSAAAGLLPSLASPVLAIRRFAAFSILLITCCFFYTLTIVPLALATRNRFFSTKCSNWLIRTCPSFGYCSFSAASILRQLKKSFSQPISGALMPITLYRSCSPQQIFLSQRPWFFFDRTRLKHTESVYFIWGLKSMSLGFGNWWFKPLYYPFSNSRLGIDQDTQSDFVSTESRRFVIRFCNRLHRAPHIAYTTHAHCPLARLTSLACIPSSSHTLFRSPCCLSKARPIDFLTAENATFLACLRHLDSGYLFSFPKIPTGDNNKMASNPYGLVISTQINLSSFSSGSSELAKAYTRLEIWLNESLASAPAGLRRGFMVSRDLMLLDLISSLAGPHFIFICLVLPAIIAAGVVFLAVVSASWSTPSSKTASACLLAGLAGVCLTGGLTTALALCCILDSWRTGITEAVVLSLAAGLAIDPCIHLVVGLAHAKRPGTVTSDEQRLPNAQQCTTFSGSPNHACCNCFATDSCMSFSCIKRVERSTNIGAYGPSRHSCRRGSNTFFPPPSFCFCKSIQTNFTLHTPDDIPFHNPVTTISPSPRRDNTEANPPIHVLSTSEVVSLLQKTDDIQSNSAAKLRKHSCLAMTDRPAYEMAKIDDANDLPIHQTEITSLGQNVESIIISEANDINKFDTISHIYTCRQMSSNENLSCCAWSDDLLKSATLGLGYAVRTTSASTALMGLAMLPSSLLAYRRIGLFLPVLMACAYLFCYLFLISMLRCLDKLRARLISSFCRHKSTSHNCLQHNVG</sequence>
<reference evidence="7" key="1">
    <citation type="submission" date="2018-11" db="EMBL/GenBank/DDBJ databases">
        <authorList>
            <consortium name="Pathogen Informatics"/>
        </authorList>
    </citation>
    <scope>NUCLEOTIDE SEQUENCE</scope>
</reference>
<feature type="transmembrane region" description="Helical" evidence="6">
    <location>
        <begin position="698"/>
        <end position="721"/>
    </location>
</feature>
<organism evidence="7 8">
    <name type="scientific">Protopolystoma xenopodis</name>
    <dbReference type="NCBI Taxonomy" id="117903"/>
    <lineage>
        <taxon>Eukaryota</taxon>
        <taxon>Metazoa</taxon>
        <taxon>Spiralia</taxon>
        <taxon>Lophotrochozoa</taxon>
        <taxon>Platyhelminthes</taxon>
        <taxon>Monogenea</taxon>
        <taxon>Polyopisthocotylea</taxon>
        <taxon>Polystomatidea</taxon>
        <taxon>Polystomatidae</taxon>
        <taxon>Protopolystoma</taxon>
    </lineage>
</organism>
<dbReference type="GO" id="GO:0022857">
    <property type="term" value="F:transmembrane transporter activity"/>
    <property type="evidence" value="ECO:0007669"/>
    <property type="project" value="TreeGrafter"/>
</dbReference>
<evidence type="ECO:0000256" key="2">
    <source>
        <dbReference type="ARBA" id="ARBA00022692"/>
    </source>
</evidence>
<keyword evidence="4 6" id="KW-0472">Membrane</keyword>
<keyword evidence="2 6" id="KW-0812">Transmembrane</keyword>
<keyword evidence="3 6" id="KW-1133">Transmembrane helix</keyword>
<dbReference type="AlphaFoldDB" id="A0A448WDG1"/>
<feature type="transmembrane region" description="Helical" evidence="6">
    <location>
        <begin position="406"/>
        <end position="429"/>
    </location>
</feature>
<evidence type="ECO:0000256" key="5">
    <source>
        <dbReference type="ARBA" id="ARBA00023180"/>
    </source>
</evidence>
<proteinExistence type="predicted"/>
<dbReference type="OrthoDB" id="193905at2759"/>
<dbReference type="InterPro" id="IPR052081">
    <property type="entry name" value="Dispatched_Hh_regulator"/>
</dbReference>
<dbReference type="GO" id="GO:0007224">
    <property type="term" value="P:smoothened signaling pathway"/>
    <property type="evidence" value="ECO:0007669"/>
    <property type="project" value="TreeGrafter"/>
</dbReference>
<dbReference type="EMBL" id="CAAALY010005273">
    <property type="protein sequence ID" value="VEL09022.1"/>
    <property type="molecule type" value="Genomic_DNA"/>
</dbReference>
<feature type="transmembrane region" description="Helical" evidence="6">
    <location>
        <begin position="369"/>
        <end position="394"/>
    </location>
</feature>
<feature type="transmembrane region" description="Helical" evidence="6">
    <location>
        <begin position="58"/>
        <end position="80"/>
    </location>
</feature>
<evidence type="ECO:0000256" key="3">
    <source>
        <dbReference type="ARBA" id="ARBA00022989"/>
    </source>
</evidence>
<gene>
    <name evidence="7" type="ORF">PXEA_LOCUS2462</name>
</gene>
<evidence type="ECO:0000256" key="4">
    <source>
        <dbReference type="ARBA" id="ARBA00023136"/>
    </source>
</evidence>